<proteinExistence type="predicted"/>
<keyword evidence="2" id="KW-1185">Reference proteome</keyword>
<organism evidence="1 2">
    <name type="scientific">Bradyrhizobium canariense</name>
    <dbReference type="NCBI Taxonomy" id="255045"/>
    <lineage>
        <taxon>Bacteria</taxon>
        <taxon>Pseudomonadati</taxon>
        <taxon>Pseudomonadota</taxon>
        <taxon>Alphaproteobacteria</taxon>
        <taxon>Hyphomicrobiales</taxon>
        <taxon>Nitrobacteraceae</taxon>
        <taxon>Bradyrhizobium</taxon>
    </lineage>
</organism>
<gene>
    <name evidence="1" type="ORF">BST63_01130</name>
</gene>
<evidence type="ECO:0000313" key="2">
    <source>
        <dbReference type="Proteomes" id="UP000193884"/>
    </source>
</evidence>
<reference evidence="1 2" key="1">
    <citation type="submission" date="2017-03" db="EMBL/GenBank/DDBJ databases">
        <title>Whole genome sequences of fourteen strains of Bradyrhizobium canariense and one strain of Bradyrhizobium japonicum isolated from Lupinus (Papilionoideae: Genisteae) species in Algeria.</title>
        <authorList>
            <person name="Crovadore J."/>
            <person name="Chekireb D."/>
            <person name="Brachmann A."/>
            <person name="Chablais R."/>
            <person name="Cochard B."/>
            <person name="Lefort F."/>
        </authorList>
    </citation>
    <scope>NUCLEOTIDE SEQUENCE [LARGE SCALE GENOMIC DNA]</scope>
    <source>
        <strain evidence="1 2">UBMAN05</strain>
    </source>
</reference>
<accession>A0ABX3XBE6</accession>
<evidence type="ECO:0000313" key="1">
    <source>
        <dbReference type="EMBL" id="OSJ35932.1"/>
    </source>
</evidence>
<sequence>MDIALLPTSGLKLCRVAPRVAISEVEHHFLEEYSHPLRLKSSSVPFSNARGGIRVGHGICLPRRTIIDPRV</sequence>
<protein>
    <submittedName>
        <fullName evidence="1">Uncharacterized protein</fullName>
    </submittedName>
</protein>
<comment type="caution">
    <text evidence="1">The sequence shown here is derived from an EMBL/GenBank/DDBJ whole genome shotgun (WGS) entry which is preliminary data.</text>
</comment>
<dbReference type="EMBL" id="NAFK01000098">
    <property type="protein sequence ID" value="OSJ35932.1"/>
    <property type="molecule type" value="Genomic_DNA"/>
</dbReference>
<name>A0ABX3XBE6_9BRAD</name>
<dbReference type="Proteomes" id="UP000193884">
    <property type="component" value="Unassembled WGS sequence"/>
</dbReference>